<dbReference type="PANTHER" id="PTHR38104:SF1">
    <property type="entry name" value="ANTI-SIGMA-E FACTOR RSEA"/>
    <property type="match status" value="1"/>
</dbReference>
<organism evidence="2 3">
    <name type="scientific">Thiolapillus brandeum</name>
    <dbReference type="NCBI Taxonomy" id="1076588"/>
    <lineage>
        <taxon>Bacteria</taxon>
        <taxon>Pseudomonadati</taxon>
        <taxon>Pseudomonadota</taxon>
        <taxon>Gammaproteobacteria</taxon>
        <taxon>Chromatiales</taxon>
        <taxon>Sedimenticolaceae</taxon>
        <taxon>Thiolapillus</taxon>
    </lineage>
</organism>
<keyword evidence="3" id="KW-1185">Reference proteome</keyword>
<evidence type="ECO:0000313" key="3">
    <source>
        <dbReference type="Proteomes" id="UP000031631"/>
    </source>
</evidence>
<dbReference type="PANTHER" id="PTHR38104">
    <property type="match status" value="1"/>
</dbReference>
<dbReference type="AlphaFoldDB" id="A0A7U6JIB0"/>
<dbReference type="SUPFAM" id="SSF89069">
    <property type="entry name" value="N-terminal, cytoplasmic domain of anti-sigmaE factor RseA"/>
    <property type="match status" value="1"/>
</dbReference>
<dbReference type="Pfam" id="PF03872">
    <property type="entry name" value="RseA_N"/>
    <property type="match status" value="1"/>
</dbReference>
<reference evidence="2 3" key="1">
    <citation type="journal article" date="2014" name="PLoS ONE">
        <title>Physiological and genomic features of a novel sulfur-oxidizing gammaproteobacterium belonging to a previously uncultivated symbiotic lineage isolated from a hydrothermal vent.</title>
        <authorList>
            <person name="Nunoura T."/>
            <person name="Takaki Y."/>
            <person name="Kazama H."/>
            <person name="Kakuta J."/>
            <person name="Shimamura S."/>
            <person name="Makita H."/>
            <person name="Hirai M."/>
            <person name="Miyazaki M."/>
            <person name="Takai K."/>
        </authorList>
    </citation>
    <scope>NUCLEOTIDE SEQUENCE [LARGE SCALE GENOMIC DNA]</scope>
    <source>
        <strain evidence="2 3">Hiromi1</strain>
    </source>
</reference>
<evidence type="ECO:0000259" key="1">
    <source>
        <dbReference type="Pfam" id="PF03872"/>
    </source>
</evidence>
<protein>
    <submittedName>
        <fullName evidence="2">Sigma-E factor negative regulatory protein RseA</fullName>
    </submittedName>
</protein>
<name>A0A7U6JIB0_9GAMM</name>
<dbReference type="Proteomes" id="UP000031631">
    <property type="component" value="Chromosome"/>
</dbReference>
<dbReference type="Gene3D" id="1.10.10.880">
    <property type="entry name" value="Anti sigma-E protein RseA, N-terminal domain"/>
    <property type="match status" value="1"/>
</dbReference>
<feature type="domain" description="Anti sigma-E protein RseA N-terminal" evidence="1">
    <location>
        <begin position="1"/>
        <end position="83"/>
    </location>
</feature>
<proteinExistence type="predicted"/>
<dbReference type="GO" id="GO:0016989">
    <property type="term" value="F:sigma factor antagonist activity"/>
    <property type="evidence" value="ECO:0007669"/>
    <property type="project" value="InterPro"/>
</dbReference>
<accession>A0A7U6JIB0</accession>
<dbReference type="KEGG" id="tbn:TBH_C1122"/>
<dbReference type="InterPro" id="IPR052383">
    <property type="entry name" value="Anti-sigma-E_RseA-like"/>
</dbReference>
<sequence length="194" mass="21416">MQKDRLSALIDNELDELDMLKASHEISRDPEMRDLLARYQMISDSLRGEDVQLSSMMLVNRVSERLESEPTVLAPKNTSARLPRWVQPVAGTALAASVAAVGILLGPQLINGGNQPLAPADMGRQIVAQPIGEVKPEPVMVSQEENHWKTIDDKTTRNRLDRYLEQHSQYAAAPGGVQGVMPYTSFVSYGQPPK</sequence>
<dbReference type="InterPro" id="IPR036147">
    <property type="entry name" value="Anti-sigma_E_RseA_N_sf"/>
</dbReference>
<dbReference type="CDD" id="cd16328">
    <property type="entry name" value="RseA_N"/>
    <property type="match status" value="1"/>
</dbReference>
<gene>
    <name evidence="2" type="ORF">TBH_C1122</name>
</gene>
<dbReference type="InterPro" id="IPR005572">
    <property type="entry name" value="Anti-sigma_E_RseA_N"/>
</dbReference>
<evidence type="ECO:0000313" key="2">
    <source>
        <dbReference type="EMBL" id="BAO44050.1"/>
    </source>
</evidence>
<dbReference type="EMBL" id="AP012273">
    <property type="protein sequence ID" value="BAO44050.1"/>
    <property type="molecule type" value="Genomic_DNA"/>
</dbReference>